<evidence type="ECO:0000256" key="1">
    <source>
        <dbReference type="SAM" id="MobiDB-lite"/>
    </source>
</evidence>
<evidence type="ECO:0000313" key="3">
    <source>
        <dbReference type="Proteomes" id="UP001148312"/>
    </source>
</evidence>
<sequence length="87" mass="9463">MKSTVAAGVSVLDGSAILQGARLKRKKKPKPAEGDGLTEIQEEKKVQSEEAGDLKDDHPGFVPRLCAFEDLMVDDASHAMADDQRHF</sequence>
<organism evidence="2 3">
    <name type="scientific">Penicillium diatomitis</name>
    <dbReference type="NCBI Taxonomy" id="2819901"/>
    <lineage>
        <taxon>Eukaryota</taxon>
        <taxon>Fungi</taxon>
        <taxon>Dikarya</taxon>
        <taxon>Ascomycota</taxon>
        <taxon>Pezizomycotina</taxon>
        <taxon>Eurotiomycetes</taxon>
        <taxon>Eurotiomycetidae</taxon>
        <taxon>Eurotiales</taxon>
        <taxon>Aspergillaceae</taxon>
        <taxon>Penicillium</taxon>
    </lineage>
</organism>
<evidence type="ECO:0000313" key="2">
    <source>
        <dbReference type="EMBL" id="KAJ5475533.1"/>
    </source>
</evidence>
<accession>A0A9W9WU51</accession>
<dbReference type="Proteomes" id="UP001148312">
    <property type="component" value="Unassembled WGS sequence"/>
</dbReference>
<dbReference type="EMBL" id="JAPWDQ010000011">
    <property type="protein sequence ID" value="KAJ5475533.1"/>
    <property type="molecule type" value="Genomic_DNA"/>
</dbReference>
<keyword evidence="3" id="KW-1185">Reference proteome</keyword>
<gene>
    <name evidence="2" type="ORF">N7539_007820</name>
</gene>
<name>A0A9W9WU51_9EURO</name>
<feature type="region of interest" description="Disordered" evidence="1">
    <location>
        <begin position="22"/>
        <end position="59"/>
    </location>
</feature>
<feature type="compositionally biased region" description="Basic and acidic residues" evidence="1">
    <location>
        <begin position="41"/>
        <end position="59"/>
    </location>
</feature>
<dbReference type="AlphaFoldDB" id="A0A9W9WU51"/>
<dbReference type="RefSeq" id="XP_056787286.1">
    <property type="nucleotide sequence ID" value="XM_056937421.1"/>
</dbReference>
<protein>
    <submittedName>
        <fullName evidence="2">Uncharacterized protein</fullName>
    </submittedName>
</protein>
<dbReference type="GeneID" id="81627670"/>
<reference evidence="2" key="2">
    <citation type="journal article" date="2023" name="IMA Fungus">
        <title>Comparative genomic study of the Penicillium genus elucidates a diverse pangenome and 15 lateral gene transfer events.</title>
        <authorList>
            <person name="Petersen C."/>
            <person name="Sorensen T."/>
            <person name="Nielsen M.R."/>
            <person name="Sondergaard T.E."/>
            <person name="Sorensen J.L."/>
            <person name="Fitzpatrick D.A."/>
            <person name="Frisvad J.C."/>
            <person name="Nielsen K.L."/>
        </authorList>
    </citation>
    <scope>NUCLEOTIDE SEQUENCE</scope>
    <source>
        <strain evidence="2">IBT 30728</strain>
    </source>
</reference>
<proteinExistence type="predicted"/>
<comment type="caution">
    <text evidence="2">The sequence shown here is derived from an EMBL/GenBank/DDBJ whole genome shotgun (WGS) entry which is preliminary data.</text>
</comment>
<reference evidence="2" key="1">
    <citation type="submission" date="2022-12" db="EMBL/GenBank/DDBJ databases">
        <authorList>
            <person name="Petersen C."/>
        </authorList>
    </citation>
    <scope>NUCLEOTIDE SEQUENCE</scope>
    <source>
        <strain evidence="2">IBT 30728</strain>
    </source>
</reference>